<name>A0AAI8VXD9_9PEZI</name>
<evidence type="ECO:0000256" key="1">
    <source>
        <dbReference type="SAM" id="SignalP"/>
    </source>
</evidence>
<feature type="chain" id="PRO_5042619583" evidence="1">
    <location>
        <begin position="20"/>
        <end position="81"/>
    </location>
</feature>
<comment type="caution">
    <text evidence="2">The sequence shown here is derived from an EMBL/GenBank/DDBJ whole genome shotgun (WGS) entry which is preliminary data.</text>
</comment>
<sequence>MKLSGSLALMAAFVAVGNSKPLPPLDTADNCIVCIKRCTQRDTLNCIETCRDEICKDVDLSEFNIFKIPIPIIPIDAAASS</sequence>
<dbReference type="AlphaFoldDB" id="A0AAI8VXD9"/>
<proteinExistence type="predicted"/>
<protein>
    <submittedName>
        <fullName evidence="2">Uu.00g052080.m01.CDS01</fullName>
    </submittedName>
</protein>
<feature type="signal peptide" evidence="1">
    <location>
        <begin position="1"/>
        <end position="19"/>
    </location>
</feature>
<evidence type="ECO:0000313" key="2">
    <source>
        <dbReference type="EMBL" id="CAJ2512193.1"/>
    </source>
</evidence>
<dbReference type="Proteomes" id="UP001295740">
    <property type="component" value="Unassembled WGS sequence"/>
</dbReference>
<keyword evidence="1" id="KW-0732">Signal</keyword>
<gene>
    <name evidence="2" type="ORF">KHLLAP_LOCUS12661</name>
</gene>
<organism evidence="2 3">
    <name type="scientific">Anthostomella pinea</name>
    <dbReference type="NCBI Taxonomy" id="933095"/>
    <lineage>
        <taxon>Eukaryota</taxon>
        <taxon>Fungi</taxon>
        <taxon>Dikarya</taxon>
        <taxon>Ascomycota</taxon>
        <taxon>Pezizomycotina</taxon>
        <taxon>Sordariomycetes</taxon>
        <taxon>Xylariomycetidae</taxon>
        <taxon>Xylariales</taxon>
        <taxon>Xylariaceae</taxon>
        <taxon>Anthostomella</taxon>
    </lineage>
</organism>
<reference evidence="2" key="1">
    <citation type="submission" date="2023-10" db="EMBL/GenBank/DDBJ databases">
        <authorList>
            <person name="Hackl T."/>
        </authorList>
    </citation>
    <scope>NUCLEOTIDE SEQUENCE</scope>
</reference>
<dbReference type="EMBL" id="CAUWAG010000019">
    <property type="protein sequence ID" value="CAJ2512193.1"/>
    <property type="molecule type" value="Genomic_DNA"/>
</dbReference>
<accession>A0AAI8VXD9</accession>
<evidence type="ECO:0000313" key="3">
    <source>
        <dbReference type="Proteomes" id="UP001295740"/>
    </source>
</evidence>
<keyword evidence="3" id="KW-1185">Reference proteome</keyword>